<evidence type="ECO:0000256" key="1">
    <source>
        <dbReference type="ARBA" id="ARBA00022741"/>
    </source>
</evidence>
<proteinExistence type="predicted"/>
<evidence type="ECO:0000256" key="4">
    <source>
        <dbReference type="ARBA" id="ARBA00022840"/>
    </source>
</evidence>
<dbReference type="GO" id="GO:0016787">
    <property type="term" value="F:hydrolase activity"/>
    <property type="evidence" value="ECO:0007669"/>
    <property type="project" value="UniProtKB-KW"/>
</dbReference>
<dbReference type="Gene3D" id="3.40.50.300">
    <property type="entry name" value="P-loop containing nucleotide triphosphate hydrolases"/>
    <property type="match status" value="1"/>
</dbReference>
<dbReference type="PROSITE" id="PS51194">
    <property type="entry name" value="HELICASE_CTER"/>
    <property type="match status" value="1"/>
</dbReference>
<dbReference type="WBParaSite" id="ECPE_0000962101-mRNA-1">
    <property type="protein sequence ID" value="ECPE_0000962101-mRNA-1"/>
    <property type="gene ID" value="ECPE_0000962101"/>
</dbReference>
<dbReference type="SUPFAM" id="SSF52540">
    <property type="entry name" value="P-loop containing nucleoside triphosphate hydrolases"/>
    <property type="match status" value="1"/>
</dbReference>
<keyword evidence="2" id="KW-0378">Hydrolase</keyword>
<evidence type="ECO:0000313" key="8">
    <source>
        <dbReference type="WBParaSite" id="ECPE_0000962101-mRNA-1"/>
    </source>
</evidence>
<sequence length="284" mass="31800">MKRRGGGMKPWQNYQTQGTIEADTNRHGRRSFDFGEIVTTPLLERDKILNLMVSTTNLLAKPGRKPLRFWAKLSGSLRRPKLNSTGTVSYIPGASFLRLTLKNLLEHVSAAIASNSFERFNYQSYFNCFFALPTSLIGIRTKIIHIFFNIDCFIRGVGYHHAGLTAEDREIVEKAFVSGYLAVLASTSTLAMGLNLPNTEQLINGDLRGYNATQLSQMIGRAGRPPVSHIVLFSILHSFHGLIDQFGCGHYTVNTNRRQAEQYQPIRIWSCLGDNGISKSLIAF</sequence>
<dbReference type="InterPro" id="IPR001650">
    <property type="entry name" value="Helicase_C-like"/>
</dbReference>
<dbReference type="GO" id="GO:0005524">
    <property type="term" value="F:ATP binding"/>
    <property type="evidence" value="ECO:0007669"/>
    <property type="project" value="UniProtKB-KW"/>
</dbReference>
<feature type="domain" description="Helicase C-terminal" evidence="5">
    <location>
        <begin position="100"/>
        <end position="261"/>
    </location>
</feature>
<keyword evidence="1" id="KW-0547">Nucleotide-binding</keyword>
<dbReference type="PANTHER" id="PTHR47961:SF4">
    <property type="entry name" value="ACTIVATING SIGNAL COINTEGRATOR 1 COMPLEX SUBUNIT 3"/>
    <property type="match status" value="1"/>
</dbReference>
<name>A0A183ARK6_9TREM</name>
<evidence type="ECO:0000313" key="7">
    <source>
        <dbReference type="Proteomes" id="UP000272942"/>
    </source>
</evidence>
<evidence type="ECO:0000259" key="5">
    <source>
        <dbReference type="PROSITE" id="PS51194"/>
    </source>
</evidence>
<dbReference type="AlphaFoldDB" id="A0A183ARK6"/>
<dbReference type="OrthoDB" id="5575at2759"/>
<organism evidence="8">
    <name type="scientific">Echinostoma caproni</name>
    <dbReference type="NCBI Taxonomy" id="27848"/>
    <lineage>
        <taxon>Eukaryota</taxon>
        <taxon>Metazoa</taxon>
        <taxon>Spiralia</taxon>
        <taxon>Lophotrochozoa</taxon>
        <taxon>Platyhelminthes</taxon>
        <taxon>Trematoda</taxon>
        <taxon>Digenea</taxon>
        <taxon>Plagiorchiida</taxon>
        <taxon>Echinostomata</taxon>
        <taxon>Echinostomatoidea</taxon>
        <taxon>Echinostomatidae</taxon>
        <taxon>Echinostoma</taxon>
    </lineage>
</organism>
<dbReference type="Proteomes" id="UP000272942">
    <property type="component" value="Unassembled WGS sequence"/>
</dbReference>
<evidence type="ECO:0000256" key="3">
    <source>
        <dbReference type="ARBA" id="ARBA00022806"/>
    </source>
</evidence>
<reference evidence="8" key="1">
    <citation type="submission" date="2016-06" db="UniProtKB">
        <authorList>
            <consortium name="WormBaseParasite"/>
        </authorList>
    </citation>
    <scope>IDENTIFICATION</scope>
</reference>
<reference evidence="6 7" key="2">
    <citation type="submission" date="2018-11" db="EMBL/GenBank/DDBJ databases">
        <authorList>
            <consortium name="Pathogen Informatics"/>
        </authorList>
    </citation>
    <scope>NUCLEOTIDE SEQUENCE [LARGE SCALE GENOMIC DNA]</scope>
    <source>
        <strain evidence="6 7">Egypt</strain>
    </source>
</reference>
<dbReference type="InterPro" id="IPR050474">
    <property type="entry name" value="Hel308_SKI2-like"/>
</dbReference>
<dbReference type="GO" id="GO:0004386">
    <property type="term" value="F:helicase activity"/>
    <property type="evidence" value="ECO:0007669"/>
    <property type="project" value="UniProtKB-KW"/>
</dbReference>
<keyword evidence="4" id="KW-0067">ATP-binding</keyword>
<dbReference type="GO" id="GO:0005634">
    <property type="term" value="C:nucleus"/>
    <property type="evidence" value="ECO:0007669"/>
    <property type="project" value="TreeGrafter"/>
</dbReference>
<dbReference type="EMBL" id="UZAN01047650">
    <property type="protein sequence ID" value="VDP85638.1"/>
    <property type="molecule type" value="Genomic_DNA"/>
</dbReference>
<keyword evidence="3" id="KW-0347">Helicase</keyword>
<dbReference type="PANTHER" id="PTHR47961">
    <property type="entry name" value="DNA POLYMERASE THETA, PUTATIVE (AFU_ORTHOLOGUE AFUA_1G05260)-RELATED"/>
    <property type="match status" value="1"/>
</dbReference>
<dbReference type="SMART" id="SM00490">
    <property type="entry name" value="HELICc"/>
    <property type="match status" value="1"/>
</dbReference>
<dbReference type="InterPro" id="IPR027417">
    <property type="entry name" value="P-loop_NTPase"/>
</dbReference>
<gene>
    <name evidence="6" type="ORF">ECPE_LOCUS9591</name>
</gene>
<dbReference type="Pfam" id="PF00271">
    <property type="entry name" value="Helicase_C"/>
    <property type="match status" value="1"/>
</dbReference>
<keyword evidence="7" id="KW-1185">Reference proteome</keyword>
<evidence type="ECO:0000256" key="2">
    <source>
        <dbReference type="ARBA" id="ARBA00022801"/>
    </source>
</evidence>
<accession>A0A183ARK6</accession>
<evidence type="ECO:0000313" key="6">
    <source>
        <dbReference type="EMBL" id="VDP85638.1"/>
    </source>
</evidence>
<protein>
    <submittedName>
        <fullName evidence="8">Helicase C-terminal domain-containing protein</fullName>
    </submittedName>
</protein>